<dbReference type="EMBL" id="JAHYIQ010000010">
    <property type="protein sequence ID" value="KAK1128507.1"/>
    <property type="molecule type" value="Genomic_DNA"/>
</dbReference>
<comment type="caution">
    <text evidence="1">The sequence shown here is derived from an EMBL/GenBank/DDBJ whole genome shotgun (WGS) entry which is preliminary data.</text>
</comment>
<dbReference type="Proteomes" id="UP001177670">
    <property type="component" value="Unassembled WGS sequence"/>
</dbReference>
<protein>
    <submittedName>
        <fullName evidence="1">Uncharacterized protein</fullName>
    </submittedName>
</protein>
<dbReference type="AlphaFoldDB" id="A0AA40G037"/>
<reference evidence="1" key="1">
    <citation type="submission" date="2021-10" db="EMBL/GenBank/DDBJ databases">
        <title>Melipona bicolor Genome sequencing and assembly.</title>
        <authorList>
            <person name="Araujo N.S."/>
            <person name="Arias M.C."/>
        </authorList>
    </citation>
    <scope>NUCLEOTIDE SEQUENCE</scope>
    <source>
        <strain evidence="1">USP_2M_L1-L4_2017</strain>
        <tissue evidence="1">Whole body</tissue>
    </source>
</reference>
<accession>A0AA40G037</accession>
<gene>
    <name evidence="1" type="ORF">K0M31_002965</name>
</gene>
<sequence length="83" mass="9224">MLAKKVGLNASIGRVLRQVRRQRHVLPCAWRKSGTSCRGWNTPLAPTCFQHFGQLPVACEQPAISPLSNLVLAAYHRSDDQIT</sequence>
<organism evidence="1 2">
    <name type="scientific">Melipona bicolor</name>
    <dbReference type="NCBI Taxonomy" id="60889"/>
    <lineage>
        <taxon>Eukaryota</taxon>
        <taxon>Metazoa</taxon>
        <taxon>Ecdysozoa</taxon>
        <taxon>Arthropoda</taxon>
        <taxon>Hexapoda</taxon>
        <taxon>Insecta</taxon>
        <taxon>Pterygota</taxon>
        <taxon>Neoptera</taxon>
        <taxon>Endopterygota</taxon>
        <taxon>Hymenoptera</taxon>
        <taxon>Apocrita</taxon>
        <taxon>Aculeata</taxon>
        <taxon>Apoidea</taxon>
        <taxon>Anthophila</taxon>
        <taxon>Apidae</taxon>
        <taxon>Melipona</taxon>
    </lineage>
</organism>
<keyword evidence="2" id="KW-1185">Reference proteome</keyword>
<evidence type="ECO:0000313" key="1">
    <source>
        <dbReference type="EMBL" id="KAK1128507.1"/>
    </source>
</evidence>
<proteinExistence type="predicted"/>
<name>A0AA40G037_9HYME</name>
<evidence type="ECO:0000313" key="2">
    <source>
        <dbReference type="Proteomes" id="UP001177670"/>
    </source>
</evidence>